<comment type="subcellular location">
    <subcellularLocation>
        <location evidence="2">Membrane</location>
        <topology evidence="2">Peripheral membrane protein</topology>
    </subcellularLocation>
</comment>
<dbReference type="HOGENOM" id="CLU_000022_59_9_6"/>
<dbReference type="Gene3D" id="3.40.50.12780">
    <property type="entry name" value="N-terminal domain of ligase-like"/>
    <property type="match status" value="1"/>
</dbReference>
<reference evidence="17 18" key="1">
    <citation type="submission" date="2006-02" db="EMBL/GenBank/DDBJ databases">
        <authorList>
            <person name="Waterbury J."/>
            <person name="Ferriera S."/>
            <person name="Johnson J."/>
            <person name="Kravitz S."/>
            <person name="Halpern A."/>
            <person name="Remington K."/>
            <person name="Beeson K."/>
            <person name="Tran B."/>
            <person name="Rogers Y.-H."/>
            <person name="Friedman R."/>
            <person name="Venter J.C."/>
        </authorList>
    </citation>
    <scope>NUCLEOTIDE SEQUENCE [LARGE SCALE GENOMIC DNA]</scope>
    <source>
        <strain evidence="17 18">Nb-231</strain>
    </source>
</reference>
<feature type="domain" description="AMP-binding enzyme C-terminal" evidence="16">
    <location>
        <begin position="481"/>
        <end position="555"/>
    </location>
</feature>
<evidence type="ECO:0000259" key="16">
    <source>
        <dbReference type="Pfam" id="PF13193"/>
    </source>
</evidence>
<dbReference type="FunFam" id="3.30.300.30:FF:000006">
    <property type="entry name" value="Long-chain-fatty-acid--CoA ligase FadD"/>
    <property type="match status" value="1"/>
</dbReference>
<evidence type="ECO:0000256" key="13">
    <source>
        <dbReference type="ARBA" id="ARBA00039545"/>
    </source>
</evidence>
<comment type="caution">
    <text evidence="17">The sequence shown here is derived from an EMBL/GenBank/DDBJ whole genome shotgun (WGS) entry which is preliminary data.</text>
</comment>
<keyword evidence="5" id="KW-0436">Ligase</keyword>
<evidence type="ECO:0000256" key="7">
    <source>
        <dbReference type="ARBA" id="ARBA00022832"/>
    </source>
</evidence>
<dbReference type="eggNOG" id="COG0318">
    <property type="taxonomic scope" value="Bacteria"/>
</dbReference>
<evidence type="ECO:0000256" key="9">
    <source>
        <dbReference type="ARBA" id="ARBA00022842"/>
    </source>
</evidence>
<dbReference type="FunFam" id="3.40.50.12780:FF:000003">
    <property type="entry name" value="Long-chain-fatty-acid--CoA ligase FadD"/>
    <property type="match status" value="1"/>
</dbReference>
<evidence type="ECO:0000259" key="15">
    <source>
        <dbReference type="Pfam" id="PF00501"/>
    </source>
</evidence>
<dbReference type="GO" id="GO:0016020">
    <property type="term" value="C:membrane"/>
    <property type="evidence" value="ECO:0007669"/>
    <property type="project" value="UniProtKB-SubCell"/>
</dbReference>
<dbReference type="Pfam" id="PF13193">
    <property type="entry name" value="AMP-binding_C"/>
    <property type="match status" value="1"/>
</dbReference>
<evidence type="ECO:0000256" key="6">
    <source>
        <dbReference type="ARBA" id="ARBA00022741"/>
    </source>
</evidence>
<keyword evidence="10" id="KW-0443">Lipid metabolism</keyword>
<dbReference type="Gene3D" id="3.30.300.30">
    <property type="match status" value="1"/>
</dbReference>
<protein>
    <recommendedName>
        <fullName evidence="13">Long-chain-fatty-acid--CoA ligase</fullName>
        <ecNumber evidence="12">6.2.1.3</ecNumber>
    </recommendedName>
    <alternativeName>
        <fullName evidence="14">Long-chain acyl-CoA synthetase</fullName>
    </alternativeName>
</protein>
<dbReference type="PROSITE" id="PS00455">
    <property type="entry name" value="AMP_BINDING"/>
    <property type="match status" value="1"/>
</dbReference>
<proteinExistence type="inferred from homology"/>
<dbReference type="GO" id="GO:0005524">
    <property type="term" value="F:ATP binding"/>
    <property type="evidence" value="ECO:0007669"/>
    <property type="project" value="UniProtKB-KW"/>
</dbReference>
<dbReference type="InterPro" id="IPR000873">
    <property type="entry name" value="AMP-dep_synth/lig_dom"/>
</dbReference>
<evidence type="ECO:0000313" key="17">
    <source>
        <dbReference type="EMBL" id="EAR20560.1"/>
    </source>
</evidence>
<dbReference type="Proteomes" id="UP000003374">
    <property type="component" value="Unassembled WGS sequence"/>
</dbReference>
<name>A4BUJ4_9GAMM</name>
<keyword evidence="18" id="KW-1185">Reference proteome</keyword>
<evidence type="ECO:0000256" key="11">
    <source>
        <dbReference type="ARBA" id="ARBA00023136"/>
    </source>
</evidence>
<dbReference type="InterPro" id="IPR025110">
    <property type="entry name" value="AMP-bd_C"/>
</dbReference>
<dbReference type="AlphaFoldDB" id="A4BUJ4"/>
<sequence>MLSSAAWREKLEKIWLKSYPKDMPAEIDLEEFTSLNDVFERSVQLYANQRAFSNMGAALTYRELDERSRAFGAWLQHRAGLGKGDRIALMLPNVLQYPVALFGALRVGLTVVNVNPLYTVRELTHQLDDSGARAIVILENFAHTLEQVPSGQRPETVLTTRVGDLLPIPKAQLVNAVVKYIKKAVPRFDLPGAVSFRKALREGARLELETTAVEPTDLAFLQYTGGTTGTAKGAMLTHRNMVANLQQASVWIAPKMRPGQEIIITALPLYHIFSLLANCLMFMKNGGENVLITNPRDLPGFVKELRRHPFTAFTGVNTLFNGLLNTPGFTDLDFSHLRLTLGGGMAVQRRIAERWKTTTGTTLVEAYGLTETSPAVCINPVNLAAYNGSIGLPIPSTEVSIRDDQGNELALGENGELCIRGPQVMAGYWGKGAAETNSAFLEGGWLRSGDIARMDAQGYIYLVDRKKDMINVSGFNVYPNEVEDVLVAHPDVLEAAVIGLPDEAHGERLKAFLVCGKRTPSTEEVLDHCRKQLTGYKIPREIEFRSELPKSNVGKILRRSLREEEIERARQAA</sequence>
<dbReference type="PANTHER" id="PTHR43767:SF8">
    <property type="entry name" value="LONG-CHAIN-FATTY-ACID--COA LIGASE"/>
    <property type="match status" value="1"/>
</dbReference>
<keyword evidence="7" id="KW-0276">Fatty acid metabolism</keyword>
<keyword evidence="9" id="KW-0460">Magnesium</keyword>
<comment type="pathway">
    <text evidence="3">Lipid metabolism; fatty acid beta-oxidation.</text>
</comment>
<comment type="cofactor">
    <cofactor evidence="1">
        <name>Mg(2+)</name>
        <dbReference type="ChEBI" id="CHEBI:18420"/>
    </cofactor>
</comment>
<dbReference type="SUPFAM" id="SSF56801">
    <property type="entry name" value="Acetyl-CoA synthetase-like"/>
    <property type="match status" value="1"/>
</dbReference>
<evidence type="ECO:0000256" key="1">
    <source>
        <dbReference type="ARBA" id="ARBA00001946"/>
    </source>
</evidence>
<dbReference type="GO" id="GO:0004467">
    <property type="term" value="F:long-chain fatty acid-CoA ligase activity"/>
    <property type="evidence" value="ECO:0007669"/>
    <property type="project" value="UniProtKB-EC"/>
</dbReference>
<dbReference type="PANTHER" id="PTHR43767">
    <property type="entry name" value="LONG-CHAIN-FATTY-ACID--COA LIGASE"/>
    <property type="match status" value="1"/>
</dbReference>
<evidence type="ECO:0000256" key="4">
    <source>
        <dbReference type="ARBA" id="ARBA00006432"/>
    </source>
</evidence>
<keyword evidence="11" id="KW-0472">Membrane</keyword>
<dbReference type="CDD" id="cd05936">
    <property type="entry name" value="FC-FACS_FadD_like"/>
    <property type="match status" value="1"/>
</dbReference>
<evidence type="ECO:0000256" key="2">
    <source>
        <dbReference type="ARBA" id="ARBA00004170"/>
    </source>
</evidence>
<dbReference type="Pfam" id="PF00501">
    <property type="entry name" value="AMP-binding"/>
    <property type="match status" value="1"/>
</dbReference>
<evidence type="ECO:0000256" key="12">
    <source>
        <dbReference type="ARBA" id="ARBA00026121"/>
    </source>
</evidence>
<comment type="similarity">
    <text evidence="4">Belongs to the ATP-dependent AMP-binding enzyme family.</text>
</comment>
<keyword evidence="6" id="KW-0547">Nucleotide-binding</keyword>
<accession>A4BUJ4</accession>
<organism evidence="17 18">
    <name type="scientific">Nitrococcus mobilis Nb-231</name>
    <dbReference type="NCBI Taxonomy" id="314278"/>
    <lineage>
        <taxon>Bacteria</taxon>
        <taxon>Pseudomonadati</taxon>
        <taxon>Pseudomonadota</taxon>
        <taxon>Gammaproteobacteria</taxon>
        <taxon>Chromatiales</taxon>
        <taxon>Ectothiorhodospiraceae</taxon>
        <taxon>Nitrococcus</taxon>
    </lineage>
</organism>
<evidence type="ECO:0000256" key="3">
    <source>
        <dbReference type="ARBA" id="ARBA00005005"/>
    </source>
</evidence>
<dbReference type="EMBL" id="AAOF01000019">
    <property type="protein sequence ID" value="EAR20560.1"/>
    <property type="molecule type" value="Genomic_DNA"/>
</dbReference>
<dbReference type="InterPro" id="IPR020845">
    <property type="entry name" value="AMP-binding_CS"/>
</dbReference>
<dbReference type="InterPro" id="IPR045851">
    <property type="entry name" value="AMP-bd_C_sf"/>
</dbReference>
<dbReference type="STRING" id="314278.NB231_07172"/>
<evidence type="ECO:0000256" key="10">
    <source>
        <dbReference type="ARBA" id="ARBA00023098"/>
    </source>
</evidence>
<gene>
    <name evidence="17" type="ORF">NB231_07172</name>
</gene>
<dbReference type="InterPro" id="IPR042099">
    <property type="entry name" value="ANL_N_sf"/>
</dbReference>
<evidence type="ECO:0000313" key="18">
    <source>
        <dbReference type="Proteomes" id="UP000003374"/>
    </source>
</evidence>
<evidence type="ECO:0000256" key="5">
    <source>
        <dbReference type="ARBA" id="ARBA00022598"/>
    </source>
</evidence>
<keyword evidence="8" id="KW-0067">ATP-binding</keyword>
<evidence type="ECO:0000256" key="8">
    <source>
        <dbReference type="ARBA" id="ARBA00022840"/>
    </source>
</evidence>
<dbReference type="EC" id="6.2.1.3" evidence="12"/>
<evidence type="ECO:0000256" key="14">
    <source>
        <dbReference type="ARBA" id="ARBA00042773"/>
    </source>
</evidence>
<feature type="domain" description="AMP-dependent synthetase/ligase" evidence="15">
    <location>
        <begin position="39"/>
        <end position="429"/>
    </location>
</feature>
<dbReference type="InterPro" id="IPR050237">
    <property type="entry name" value="ATP-dep_AMP-bd_enzyme"/>
</dbReference>